<accession>A0A4R6LV33</accession>
<name>A0A255FVZ9_9ACTN</name>
<dbReference type="PROSITE" id="PS51296">
    <property type="entry name" value="RIESKE"/>
    <property type="match status" value="1"/>
</dbReference>
<accession>A0A255FVZ9</accession>
<dbReference type="Pfam" id="PF00355">
    <property type="entry name" value="Rieske"/>
    <property type="match status" value="1"/>
</dbReference>
<sequence length="113" mass="12330">MSEAVRVADVNELEPGQAMKIDAEIAGTEDDVCLARTADGTFYAVDNTCSHQLAWLDEGWVEGDTIECPVHSSEFCLKTGVPLTLPATEPVATHRVEVRDEGVWLLPDEVTED</sequence>
<dbReference type="GO" id="GO:0016705">
    <property type="term" value="F:oxidoreductase activity, acting on paired donors, with incorporation or reduction of molecular oxygen"/>
    <property type="evidence" value="ECO:0007669"/>
    <property type="project" value="UniProtKB-ARBA"/>
</dbReference>
<evidence type="ECO:0000313" key="5">
    <source>
        <dbReference type="EMBL" id="OYO07880.1"/>
    </source>
</evidence>
<dbReference type="Gene3D" id="2.102.10.10">
    <property type="entry name" value="Rieske [2Fe-2S] iron-sulphur domain"/>
    <property type="match status" value="1"/>
</dbReference>
<dbReference type="InterPro" id="IPR036922">
    <property type="entry name" value="Rieske_2Fe-2S_sf"/>
</dbReference>
<keyword evidence="6" id="KW-1185">Reference proteome</keyword>
<dbReference type="OrthoDB" id="147178at2"/>
<dbReference type="RefSeq" id="WP_094360451.1">
    <property type="nucleotide sequence ID" value="NZ_NMVK01000036.1"/>
</dbReference>
<keyword evidence="4" id="KW-0411">Iron-sulfur</keyword>
<dbReference type="AlphaFoldDB" id="A0A255FVZ9"/>
<dbReference type="GO" id="GO:0051537">
    <property type="term" value="F:2 iron, 2 sulfur cluster binding"/>
    <property type="evidence" value="ECO:0007669"/>
    <property type="project" value="UniProtKB-KW"/>
</dbReference>
<dbReference type="PANTHER" id="PTHR21496">
    <property type="entry name" value="FERREDOXIN-RELATED"/>
    <property type="match status" value="1"/>
</dbReference>
<gene>
    <name evidence="5" type="ORF">CGZ94_20645</name>
</gene>
<dbReference type="EMBL" id="NMVO01000019">
    <property type="protein sequence ID" value="OYO07880.1"/>
    <property type="molecule type" value="Genomic_DNA"/>
</dbReference>
<evidence type="ECO:0000256" key="3">
    <source>
        <dbReference type="ARBA" id="ARBA00023004"/>
    </source>
</evidence>
<proteinExistence type="predicted"/>
<dbReference type="GO" id="GO:0046872">
    <property type="term" value="F:metal ion binding"/>
    <property type="evidence" value="ECO:0007669"/>
    <property type="project" value="UniProtKB-KW"/>
</dbReference>
<evidence type="ECO:0000256" key="1">
    <source>
        <dbReference type="ARBA" id="ARBA00022714"/>
    </source>
</evidence>
<dbReference type="SUPFAM" id="SSF50022">
    <property type="entry name" value="ISP domain"/>
    <property type="match status" value="1"/>
</dbReference>
<keyword evidence="2" id="KW-0479">Metal-binding</keyword>
<dbReference type="Proteomes" id="UP000215896">
    <property type="component" value="Unassembled WGS sequence"/>
</dbReference>
<keyword evidence="1" id="KW-0001">2Fe-2S</keyword>
<reference evidence="5 6" key="1">
    <citation type="submission" date="2017-07" db="EMBL/GenBank/DDBJ databases">
        <title>Draft whole genome sequences of clinical Proprionibacteriaceae strains.</title>
        <authorList>
            <person name="Bernier A.-M."/>
            <person name="Bernard K."/>
            <person name="Domingo M.-C."/>
        </authorList>
    </citation>
    <scope>NUCLEOTIDE SEQUENCE [LARGE SCALE GENOMIC DNA]</scope>
    <source>
        <strain evidence="5 6">NML 030167</strain>
    </source>
</reference>
<dbReference type="CDD" id="cd03528">
    <property type="entry name" value="Rieske_RO_ferredoxin"/>
    <property type="match status" value="1"/>
</dbReference>
<evidence type="ECO:0000256" key="4">
    <source>
        <dbReference type="ARBA" id="ARBA00023014"/>
    </source>
</evidence>
<protein>
    <submittedName>
        <fullName evidence="5">2Fe-2S ferredoxin</fullName>
    </submittedName>
</protein>
<organism evidence="5 6">
    <name type="scientific">Enemella evansiae</name>
    <dbReference type="NCBI Taxonomy" id="2016499"/>
    <lineage>
        <taxon>Bacteria</taxon>
        <taxon>Bacillati</taxon>
        <taxon>Actinomycetota</taxon>
        <taxon>Actinomycetes</taxon>
        <taxon>Propionibacteriales</taxon>
        <taxon>Propionibacteriaceae</taxon>
        <taxon>Enemella</taxon>
    </lineage>
</organism>
<dbReference type="PANTHER" id="PTHR21496:SF23">
    <property type="entry name" value="3-PHENYLPROPIONATE_CINNAMIC ACID DIOXYGENASE FERREDOXIN SUBUNIT"/>
    <property type="match status" value="1"/>
</dbReference>
<dbReference type="InterPro" id="IPR017941">
    <property type="entry name" value="Rieske_2Fe-2S"/>
</dbReference>
<evidence type="ECO:0000256" key="2">
    <source>
        <dbReference type="ARBA" id="ARBA00022723"/>
    </source>
</evidence>
<evidence type="ECO:0000313" key="6">
    <source>
        <dbReference type="Proteomes" id="UP000215896"/>
    </source>
</evidence>
<dbReference type="GO" id="GO:0004497">
    <property type="term" value="F:monooxygenase activity"/>
    <property type="evidence" value="ECO:0007669"/>
    <property type="project" value="UniProtKB-ARBA"/>
</dbReference>
<keyword evidence="3" id="KW-0408">Iron</keyword>
<comment type="caution">
    <text evidence="5">The sequence shown here is derived from an EMBL/GenBank/DDBJ whole genome shotgun (WGS) entry which is preliminary data.</text>
</comment>